<accession>X0T8D4</accession>
<comment type="caution">
    <text evidence="1">The sequence shown here is derived from an EMBL/GenBank/DDBJ whole genome shotgun (WGS) entry which is preliminary data.</text>
</comment>
<protein>
    <submittedName>
        <fullName evidence="1">Uncharacterized protein</fullName>
    </submittedName>
</protein>
<proteinExistence type="predicted"/>
<sequence>EYSEPKLHKEKVAVKTHFILEVKNNSFPVVLITERSSSPNMMFEDYQRYIVTPPFGGEAAHFYNQIDLYQEKKWENLKIYSQYCSFTLKKSKKELMAFHPDEFHDSFLKMIEYINAEVSRWDDPDDDKYWRLFFYQPILVIKNDLMILKENQNGEYDLQPVNQAKLEFNYFQDDTPTSILIDIVTEEALLELLYREIELDNIIESKIVSLKKP</sequence>
<organism evidence="1">
    <name type="scientific">marine sediment metagenome</name>
    <dbReference type="NCBI Taxonomy" id="412755"/>
    <lineage>
        <taxon>unclassified sequences</taxon>
        <taxon>metagenomes</taxon>
        <taxon>ecological metagenomes</taxon>
    </lineage>
</organism>
<dbReference type="AlphaFoldDB" id="X0T8D4"/>
<evidence type="ECO:0000313" key="1">
    <source>
        <dbReference type="EMBL" id="GAF72350.1"/>
    </source>
</evidence>
<reference evidence="1" key="1">
    <citation type="journal article" date="2014" name="Front. Microbiol.">
        <title>High frequency of phylogenetically diverse reductive dehalogenase-homologous genes in deep subseafloor sedimentary metagenomes.</title>
        <authorList>
            <person name="Kawai M."/>
            <person name="Futagami T."/>
            <person name="Toyoda A."/>
            <person name="Takaki Y."/>
            <person name="Nishi S."/>
            <person name="Hori S."/>
            <person name="Arai W."/>
            <person name="Tsubouchi T."/>
            <person name="Morono Y."/>
            <person name="Uchiyama I."/>
            <person name="Ito T."/>
            <person name="Fujiyama A."/>
            <person name="Inagaki F."/>
            <person name="Takami H."/>
        </authorList>
    </citation>
    <scope>NUCLEOTIDE SEQUENCE</scope>
    <source>
        <strain evidence="1">Expedition CK06-06</strain>
    </source>
</reference>
<name>X0T8D4_9ZZZZ</name>
<dbReference type="EMBL" id="BARS01004056">
    <property type="protein sequence ID" value="GAF72350.1"/>
    <property type="molecule type" value="Genomic_DNA"/>
</dbReference>
<feature type="non-terminal residue" evidence="1">
    <location>
        <position position="1"/>
    </location>
</feature>
<gene>
    <name evidence="1" type="ORF">S01H1_07906</name>
</gene>